<evidence type="ECO:0000313" key="1">
    <source>
        <dbReference type="EMBL" id="RCH44840.1"/>
    </source>
</evidence>
<reference evidence="1 2" key="1">
    <citation type="submission" date="2018-02" db="EMBL/GenBank/DDBJ databases">
        <title>Complete genome sequencing of Faecalibacterium prausnitzii strains isolated from the human gut.</title>
        <authorList>
            <person name="Fitzgerald B.C."/>
            <person name="Shkoporov A.N."/>
            <person name="Ross P.R."/>
            <person name="Hill C."/>
        </authorList>
    </citation>
    <scope>NUCLEOTIDE SEQUENCE [LARGE SCALE GENOMIC DNA]</scope>
    <source>
        <strain evidence="1 2">APC942/31-1</strain>
    </source>
</reference>
<name>A0A367G2H9_9FIRM</name>
<comment type="caution">
    <text evidence="1">The sequence shown here is derived from an EMBL/GenBank/DDBJ whole genome shotgun (WGS) entry which is preliminary data.</text>
</comment>
<organism evidence="1 2">
    <name type="scientific">Blautia obeum</name>
    <dbReference type="NCBI Taxonomy" id="40520"/>
    <lineage>
        <taxon>Bacteria</taxon>
        <taxon>Bacillati</taxon>
        <taxon>Bacillota</taxon>
        <taxon>Clostridia</taxon>
        <taxon>Lachnospirales</taxon>
        <taxon>Lachnospiraceae</taxon>
        <taxon>Blautia</taxon>
    </lineage>
</organism>
<dbReference type="EMBL" id="PSQG01000006">
    <property type="protein sequence ID" value="RCH44840.1"/>
    <property type="molecule type" value="Genomic_DNA"/>
</dbReference>
<accession>A0A367G2H9</accession>
<gene>
    <name evidence="1" type="ORF">C4886_05135</name>
</gene>
<dbReference type="AlphaFoldDB" id="A0A367G2H9"/>
<dbReference type="RefSeq" id="WP_110103739.1">
    <property type="nucleotide sequence ID" value="NZ_PSQG01000006.1"/>
</dbReference>
<dbReference type="Proteomes" id="UP000253208">
    <property type="component" value="Unassembled WGS sequence"/>
</dbReference>
<evidence type="ECO:0000313" key="2">
    <source>
        <dbReference type="Proteomes" id="UP000253208"/>
    </source>
</evidence>
<sequence length="60" mass="7198">MVKREWYRDRYNSKKTWEVVKMVGGYYLRQYVDGQQVNTGLRTTKAFIASIGIFEFERIA</sequence>
<protein>
    <submittedName>
        <fullName evidence="1">Uncharacterized protein</fullName>
    </submittedName>
</protein>
<proteinExistence type="predicted"/>